<dbReference type="InterPro" id="IPR000182">
    <property type="entry name" value="GNAT_dom"/>
</dbReference>
<dbReference type="AlphaFoldDB" id="A0A1L8DCH3"/>
<dbReference type="InterPro" id="IPR016181">
    <property type="entry name" value="Acyl_CoA_acyltransferase"/>
</dbReference>
<protein>
    <submittedName>
        <fullName evidence="2">Putative dopamine n-acetyltransferase-like protein</fullName>
    </submittedName>
</protein>
<feature type="domain" description="N-acetyltransferase" evidence="1">
    <location>
        <begin position="16"/>
        <end position="220"/>
    </location>
</feature>
<dbReference type="Gene3D" id="3.40.630.30">
    <property type="match status" value="1"/>
</dbReference>
<reference evidence="2" key="1">
    <citation type="submission" date="2016-12" db="EMBL/GenBank/DDBJ databases">
        <title>An insight into the sialome and mialome of the sand fly, Nyssomyia neivai.</title>
        <authorList>
            <person name="Sebastian V."/>
            <person name="Goulart T.M."/>
            <person name="Oliveira W."/>
            <person name="Calvo E."/>
            <person name="Oliveira L.F."/>
            <person name="Pinto M.C."/>
            <person name="Rosselino A.M."/>
            <person name="Ribeiro J.M."/>
        </authorList>
    </citation>
    <scope>NUCLEOTIDE SEQUENCE</scope>
</reference>
<name>A0A1L8DCH3_9DIPT</name>
<proteinExistence type="predicted"/>
<evidence type="ECO:0000313" key="2">
    <source>
        <dbReference type="EMBL" id="JAV04067.1"/>
    </source>
</evidence>
<organism evidence="2">
    <name type="scientific">Nyssomyia neivai</name>
    <dbReference type="NCBI Taxonomy" id="330878"/>
    <lineage>
        <taxon>Eukaryota</taxon>
        <taxon>Metazoa</taxon>
        <taxon>Ecdysozoa</taxon>
        <taxon>Arthropoda</taxon>
        <taxon>Hexapoda</taxon>
        <taxon>Insecta</taxon>
        <taxon>Pterygota</taxon>
        <taxon>Neoptera</taxon>
        <taxon>Endopterygota</taxon>
        <taxon>Diptera</taxon>
        <taxon>Nematocera</taxon>
        <taxon>Psychodoidea</taxon>
        <taxon>Psychodidae</taxon>
        <taxon>Nyssomyia</taxon>
    </lineage>
</organism>
<dbReference type="GO" id="GO:0016747">
    <property type="term" value="F:acyltransferase activity, transferring groups other than amino-acyl groups"/>
    <property type="evidence" value="ECO:0007669"/>
    <property type="project" value="InterPro"/>
</dbReference>
<dbReference type="EMBL" id="GFDF01010017">
    <property type="protein sequence ID" value="JAV04067.1"/>
    <property type="molecule type" value="Transcribed_RNA"/>
</dbReference>
<sequence>MGHTIVERLILKNRQIIVRLSEKSDYDRVLEFLRLHFYPFDKSSHGRISGRQSKEDEFNEMKTINSGATVLAFTDDAQEELIGISLAIGHNEEESHKNLATYKKLSKIRGYPNNLEGLIFVEEMKIRSQLYRRLGINRAMYLSIAAVREDFQRLSLGKRLMQKNLDYARKLGYSVAFGVTVTTKGIRINDSLGFKSLYSINFVDYKDYRGLAIYNSFPPHHQAIIHVKYLM</sequence>
<accession>A0A1L8DCH3</accession>
<dbReference type="SUPFAM" id="SSF55729">
    <property type="entry name" value="Acyl-CoA N-acyltransferases (Nat)"/>
    <property type="match status" value="1"/>
</dbReference>
<evidence type="ECO:0000259" key="1">
    <source>
        <dbReference type="PROSITE" id="PS51186"/>
    </source>
</evidence>
<keyword evidence="2" id="KW-0808">Transferase</keyword>
<dbReference type="PROSITE" id="PS51186">
    <property type="entry name" value="GNAT"/>
    <property type="match status" value="1"/>
</dbReference>